<dbReference type="SUPFAM" id="SSF56204">
    <property type="entry name" value="Hect, E3 ligase catalytic domain"/>
    <property type="match status" value="1"/>
</dbReference>
<protein>
    <recommendedName>
        <fullName evidence="3">HECT domain-containing protein</fullName>
    </recommendedName>
</protein>
<dbReference type="InterPro" id="IPR042469">
    <property type="entry name" value="HECTD3"/>
</dbReference>
<dbReference type="Gene3D" id="3.30.2160.10">
    <property type="entry name" value="Hect, E3 ligase catalytic domain"/>
    <property type="match status" value="1"/>
</dbReference>
<dbReference type="Gene3D" id="3.90.1750.10">
    <property type="entry name" value="Hect, E3 ligase catalytic domains"/>
    <property type="match status" value="1"/>
</dbReference>
<evidence type="ECO:0000256" key="2">
    <source>
        <dbReference type="PROSITE-ProRule" id="PRU00104"/>
    </source>
</evidence>
<dbReference type="GO" id="GO:0004842">
    <property type="term" value="F:ubiquitin-protein transferase activity"/>
    <property type="evidence" value="ECO:0007669"/>
    <property type="project" value="InterPro"/>
</dbReference>
<evidence type="ECO:0000256" key="1">
    <source>
        <dbReference type="ARBA" id="ARBA00022786"/>
    </source>
</evidence>
<keyword evidence="1 2" id="KW-0833">Ubl conjugation pathway</keyword>
<dbReference type="VEuPathDB" id="TrichDB:TRFO_20619"/>
<dbReference type="EMBL" id="MLAK01000619">
    <property type="protein sequence ID" value="OHT10160.1"/>
    <property type="molecule type" value="Genomic_DNA"/>
</dbReference>
<dbReference type="GeneID" id="94836212"/>
<dbReference type="GO" id="GO:0005737">
    <property type="term" value="C:cytoplasm"/>
    <property type="evidence" value="ECO:0007669"/>
    <property type="project" value="TreeGrafter"/>
</dbReference>
<dbReference type="Pfam" id="PF00632">
    <property type="entry name" value="HECT"/>
    <property type="match status" value="1"/>
</dbReference>
<dbReference type="PROSITE" id="PS50237">
    <property type="entry name" value="HECT"/>
    <property type="match status" value="1"/>
</dbReference>
<organism evidence="4 5">
    <name type="scientific">Tritrichomonas foetus</name>
    <dbReference type="NCBI Taxonomy" id="1144522"/>
    <lineage>
        <taxon>Eukaryota</taxon>
        <taxon>Metamonada</taxon>
        <taxon>Parabasalia</taxon>
        <taxon>Tritrichomonadida</taxon>
        <taxon>Tritrichomonadidae</taxon>
        <taxon>Tritrichomonas</taxon>
    </lineage>
</organism>
<dbReference type="RefSeq" id="XP_068363296.1">
    <property type="nucleotide sequence ID" value="XM_068501508.1"/>
</dbReference>
<dbReference type="SMART" id="SM00119">
    <property type="entry name" value="HECTc"/>
    <property type="match status" value="1"/>
</dbReference>
<gene>
    <name evidence="4" type="ORF">TRFO_20619</name>
</gene>
<dbReference type="PANTHER" id="PTHR46654:SF1">
    <property type="entry name" value="E3 UBIQUITIN-PROTEIN LIGASE HECTD3"/>
    <property type="match status" value="1"/>
</dbReference>
<dbReference type="OrthoDB" id="8068875at2759"/>
<keyword evidence="5" id="KW-1185">Reference proteome</keyword>
<dbReference type="Proteomes" id="UP000179807">
    <property type="component" value="Unassembled WGS sequence"/>
</dbReference>
<dbReference type="Gene3D" id="3.30.2410.10">
    <property type="entry name" value="Hect, E3 ligase catalytic domain"/>
    <property type="match status" value="1"/>
</dbReference>
<name>A0A1J4KGU0_9EUKA</name>
<dbReference type="InterPro" id="IPR000569">
    <property type="entry name" value="HECT_dom"/>
</dbReference>
<evidence type="ECO:0000259" key="3">
    <source>
        <dbReference type="PROSITE" id="PS50237"/>
    </source>
</evidence>
<dbReference type="PANTHER" id="PTHR46654">
    <property type="entry name" value="E3 UBIQUITIN-PROTEIN LIGASE HECTD3"/>
    <property type="match status" value="1"/>
</dbReference>
<proteinExistence type="predicted"/>
<dbReference type="InterPro" id="IPR035983">
    <property type="entry name" value="Hect_E3_ubiquitin_ligase"/>
</dbReference>
<feature type="domain" description="HECT" evidence="3">
    <location>
        <begin position="2210"/>
        <end position="2530"/>
    </location>
</feature>
<reference evidence="4" key="1">
    <citation type="submission" date="2016-10" db="EMBL/GenBank/DDBJ databases">
        <authorList>
            <person name="Benchimol M."/>
            <person name="Almeida L.G."/>
            <person name="Vasconcelos A.T."/>
            <person name="Perreira-Neves A."/>
            <person name="Rosa I.A."/>
            <person name="Tasca T."/>
            <person name="Bogo M.R."/>
            <person name="de Souza W."/>
        </authorList>
    </citation>
    <scope>NUCLEOTIDE SEQUENCE [LARGE SCALE GENOMIC DNA]</scope>
    <source>
        <strain evidence="4">K</strain>
    </source>
</reference>
<evidence type="ECO:0000313" key="5">
    <source>
        <dbReference type="Proteomes" id="UP000179807"/>
    </source>
</evidence>
<sequence length="2539" mass="289945">MGGTESTHLNSRMTKSQVFDKLKSPGSLSYSFFRQERAISAFYHQTGQLKENEFISIHQPSHLTSLLLGCYEQLDHIPEIVETIIRLCNESDSEVVLQLSHSFDLYAELAYARNIMILTLQQFNPLLFTPFLETSQKGQGHTPSFDSILKTFKVSIDVQFKNYSKFPEIEKIANHFKNATPASAFPPPTPEFLPKQIGHTEEFSARAILAHGTSSNGQFLFVLCSDVLQIFPLFNMGSLIAPITRQLEYQFDINASLTADKSNIYIYNGENMYEYSIFDIIQKKKNLSTKQIQPGYLCYVSDGIVTVRIETDFSVTVMENNKVIRKLKLQIGNAPLNPQIPNLFPRADYAHIPIETNGAYLGFMIRINQQTVIYRVFSLITGKHVHDDVFYTTNYYYSSVTDTINRCHWVVSLFDTNKIGVRRYYFAGSIDPSFIGLSNIKKSKSKKIYKKFVNDMGQMILHYLGSQVIPKTYLASSIGKVLELIDLIHKYLEIDEQENAVIILTIILELNLKQYKPTDEVRDKVLDLVEKLPQNLGTFLFFNALQLTLHKQTKKAVTIMVDMLSKLKSETLTNYALTKIESCYNIAGISFTTSNMLSDLVPSDTRSESTIHHHLQSLLLIHQRVLITISSQYVKSETFDEIQFCSNKEILTPLDYLNDYAKVIILKFQIALSSCQSDAELDQSFILTLFSNFLNLLSSLSTHHVIAQFLTDIFSDLLEKINKFIDQKNVKLNDNSYLTSILRLFLFVYGKFAATLLKGTSLTDFEKHFIHIIRSNLDAQKEIIMSKDQEKVDKKIRRFISRSSHSDPVMNIIYKKFKPFMHKNLSEELKNLDKLALVTVCKHLGILEELYDIEFPFTSKIKSALDQMLKIRNASRVLQQNKALNEIPLKCQMLLRMNPDPESTPNEISDFVTSKETAETVIKMLMRQKIRTSLTGLGFSLVESVLSIKSSPIYSDIFTFTLAQIENFDGLASILKITGTTRQKQLDNLFMRILKIIELKQQSKLILFAFRFFRDCKGLIDNTQNKFLEGIISIFVKNSNNYALFALSLSLIESVTELPKSLCNPKQSPMGWLLQYIALTKVNATLEFFNGIRNEFWTCLPNLKRILCRVMFKVLNSTLIPQHVVKGELVNIIKTIGQIFTEFSDIRTANEYTWLLRRILTEESNAKSLLMDIILNVDHKDDLMVSGVFVILGNMIESIRPFCNMKTHANRTTTAEYIAVQTSDKTKFFCYERPFDLTRKPFNYQVTPNNLVYAVAVVTIDTSTFNNFDFILSFFDEIFDDLASIKSTLYLQVLAHFLKYSDFVERITPHIMEKLSESPLPFHTIHATITNIRNVQSIQQVPQHNGFNKISFSNTKHISYLSPQIFPNKSFNVTFTIPENAAPIYFGIVSDNVEPYFTRFSVVSFPYGVWYPYNNRIIKYDSKTKVTFSVDMENGVFGVGGKSLEFPRGETFRVIIAAPKNVSINITTDLQNFNAQACPSICPHGAIMAGNKQNLFDVPPQIKSKIKAHKLPSDVSQYMDIKSIIIEPLSTGGKVKNSFVQPPDFISIHTGFSTHASFPIIAEMIRGLFKTISLQWTTVCLMRIAAQKPQLIPNPMKLYTLLTVPLEPFSFSKFRHKHFPFDLDQVKEHRNSLYMSLEIDALNAIESLTSNDKIVTHICKCLLQMSESKNLHLLAYPHLNHTYMPPNSFPPVLKVQNTTIVSINSFTPYRRNVVKTSNKKSESLPFIYNNSKESSDFINLNPEILHEDISLFNVSTTDNSFAFDTAFEILLLLKNLSYVVRSPKQKYTLKSVFANLTIAQSPFVYRYLENFAEFLSQQLPPSPFDYTSSYIDKLYVMGGILKASGRFNNFASFIEQEAHILGSPLYSDICKHFPEFLPIDIEKPKENFCKVPIVSLDPGTIKDNFAQRIRTIGLFTREYKSLVGFPFWEILPYWLRITGAWRSSANNDADEIDPFAESISPDVMHISNPTGKNISIHLRATQQVRFTASSMLMMSTTPDFENAKFVTARDLSKSIEITGQHMFLALIEIEGSWSTVRIEFTSWKRYRPPPPEKIDISLIHDAFIADMTEFAVNWKAGNTEELLLSLPSYAFNDPTFTTTETIAKSCSLTHRFSTNVVVLRALLLHQFNYIKSKYQGAVPKSLWESMASSTSAEDAADQIVKDIQCGKNDDFPTFTIDRHAAKRLVVEKRGDFRKSIVTQLSVALRQFKPHQLICKKRPWKIKFEGELAVDAGGPTRELMTEVAISIFEPTTQLFIPVPNYRRGNGDNKDTFIPYDPIRRPEDYFTIGIYLGIVLRSGFSQDLPFAPLIWKYLAHEKLSADDIYAIDSVLEDQMKIIPQQCEQGTVTWTAEHWNGIVTVLPGHTANSIVRVEEASQYVQEVINYRIETILPMMKQMRKAFNQNIGFGKHPLLSGKLLSRMAQGSSVIATEHLKAITVVADYDGLNDPFVQRFWRVVEKFTSEQRMLLLKFITTLTRLPNPTINPDFRLQIDKMNVKNPDESLPTAATCFNRLHLPAYSNDDTCAEKILYAIMYCQSMENK</sequence>
<evidence type="ECO:0000313" key="4">
    <source>
        <dbReference type="EMBL" id="OHT10160.1"/>
    </source>
</evidence>
<feature type="active site" description="Glycyl thioester intermediate" evidence="2">
    <location>
        <position position="2507"/>
    </location>
</feature>
<comment type="caution">
    <text evidence="4">The sequence shown here is derived from an EMBL/GenBank/DDBJ whole genome shotgun (WGS) entry which is preliminary data.</text>
</comment>
<accession>A0A1J4KGU0</accession>